<proteinExistence type="predicted"/>
<keyword evidence="1" id="KW-0732">Signal</keyword>
<evidence type="ECO:0000256" key="1">
    <source>
        <dbReference type="SAM" id="SignalP"/>
    </source>
</evidence>
<dbReference type="Proteomes" id="UP000799324">
    <property type="component" value="Unassembled WGS sequence"/>
</dbReference>
<evidence type="ECO:0000313" key="3">
    <source>
        <dbReference type="Proteomes" id="UP000799324"/>
    </source>
</evidence>
<feature type="signal peptide" evidence="1">
    <location>
        <begin position="1"/>
        <end position="17"/>
    </location>
</feature>
<feature type="chain" id="PRO_5025380930" description="Glycoside hydrolase family 23 protein" evidence="1">
    <location>
        <begin position="18"/>
        <end position="293"/>
    </location>
</feature>
<name>A0A6A6T2L7_9PLEO</name>
<keyword evidence="3" id="KW-1185">Reference proteome</keyword>
<evidence type="ECO:0008006" key="4">
    <source>
        <dbReference type="Google" id="ProtNLM"/>
    </source>
</evidence>
<evidence type="ECO:0000313" key="2">
    <source>
        <dbReference type="EMBL" id="KAF2653143.1"/>
    </source>
</evidence>
<dbReference type="OrthoDB" id="1193027at2759"/>
<accession>A0A6A6T2L7</accession>
<dbReference type="AlphaFoldDB" id="A0A6A6T2L7"/>
<sequence length="293" mass="31862">MFSTFQAILCIFPVVFGSLVARSVPRSTEEQHGYTQYTGDGSPDSGWPKQSDWVSFDALWIANQGLIQVACAQWGLEENSEIENSAIYEGLNRTASSSALPPAFLLAIMMQESRGCVRVPTTFGSVSNPGLFQSHEGPSSCNNGTVVSPCPNNTISGMISEGAGIGLQFGLTQALNQSRATDDSKFYKAARIYNSGSIDPSGDLGRGGATHCYSSDIANRLQGWTNETSNCNEAEGTMSELRKDLSRDILGLHNYMPHTRVHKSYPNQHDRFSEFPEASILPMTTKCHIACKE</sequence>
<organism evidence="2 3">
    <name type="scientific">Lophiostoma macrostomum CBS 122681</name>
    <dbReference type="NCBI Taxonomy" id="1314788"/>
    <lineage>
        <taxon>Eukaryota</taxon>
        <taxon>Fungi</taxon>
        <taxon>Dikarya</taxon>
        <taxon>Ascomycota</taxon>
        <taxon>Pezizomycotina</taxon>
        <taxon>Dothideomycetes</taxon>
        <taxon>Pleosporomycetidae</taxon>
        <taxon>Pleosporales</taxon>
        <taxon>Lophiostomataceae</taxon>
        <taxon>Lophiostoma</taxon>
    </lineage>
</organism>
<dbReference type="EMBL" id="MU004386">
    <property type="protein sequence ID" value="KAF2653143.1"/>
    <property type="molecule type" value="Genomic_DNA"/>
</dbReference>
<protein>
    <recommendedName>
        <fullName evidence="4">Glycoside hydrolase family 23 protein</fullName>
    </recommendedName>
</protein>
<gene>
    <name evidence="2" type="ORF">K491DRAFT_662465</name>
</gene>
<reference evidence="2" key="1">
    <citation type="journal article" date="2020" name="Stud. Mycol.">
        <title>101 Dothideomycetes genomes: a test case for predicting lifestyles and emergence of pathogens.</title>
        <authorList>
            <person name="Haridas S."/>
            <person name="Albert R."/>
            <person name="Binder M."/>
            <person name="Bloem J."/>
            <person name="Labutti K."/>
            <person name="Salamov A."/>
            <person name="Andreopoulos B."/>
            <person name="Baker S."/>
            <person name="Barry K."/>
            <person name="Bills G."/>
            <person name="Bluhm B."/>
            <person name="Cannon C."/>
            <person name="Castanera R."/>
            <person name="Culley D."/>
            <person name="Daum C."/>
            <person name="Ezra D."/>
            <person name="Gonzalez J."/>
            <person name="Henrissat B."/>
            <person name="Kuo A."/>
            <person name="Liang C."/>
            <person name="Lipzen A."/>
            <person name="Lutzoni F."/>
            <person name="Magnuson J."/>
            <person name="Mondo S."/>
            <person name="Nolan M."/>
            <person name="Ohm R."/>
            <person name="Pangilinan J."/>
            <person name="Park H.-J."/>
            <person name="Ramirez L."/>
            <person name="Alfaro M."/>
            <person name="Sun H."/>
            <person name="Tritt A."/>
            <person name="Yoshinaga Y."/>
            <person name="Zwiers L.-H."/>
            <person name="Turgeon B."/>
            <person name="Goodwin S."/>
            <person name="Spatafora J."/>
            <person name="Crous P."/>
            <person name="Grigoriev I."/>
        </authorList>
    </citation>
    <scope>NUCLEOTIDE SEQUENCE</scope>
    <source>
        <strain evidence="2">CBS 122681</strain>
    </source>
</reference>